<keyword evidence="3" id="KW-1185">Reference proteome</keyword>
<dbReference type="AlphaFoldDB" id="A0A8J8FCE3"/>
<name>A0A8J8FCE3_9BACT</name>
<feature type="signal peptide" evidence="1">
    <location>
        <begin position="1"/>
        <end position="25"/>
    </location>
</feature>
<keyword evidence="1" id="KW-0732">Signal</keyword>
<accession>A0A8J8FCE3</accession>
<organism evidence="2 3">
    <name type="scientific">Limnovirga soli</name>
    <dbReference type="NCBI Taxonomy" id="2656915"/>
    <lineage>
        <taxon>Bacteria</taxon>
        <taxon>Pseudomonadati</taxon>
        <taxon>Bacteroidota</taxon>
        <taxon>Chitinophagia</taxon>
        <taxon>Chitinophagales</taxon>
        <taxon>Chitinophagaceae</taxon>
        <taxon>Limnovirga</taxon>
    </lineage>
</organism>
<dbReference type="EMBL" id="WHPF01000005">
    <property type="protein sequence ID" value="NNV55423.1"/>
    <property type="molecule type" value="Genomic_DNA"/>
</dbReference>
<reference evidence="2" key="1">
    <citation type="submission" date="2019-10" db="EMBL/GenBank/DDBJ databases">
        <title>Draft genome sequence of Panacibacter sp. KCS-6.</title>
        <authorList>
            <person name="Yim K.J."/>
        </authorList>
    </citation>
    <scope>NUCLEOTIDE SEQUENCE</scope>
    <source>
        <strain evidence="2">KCS-6</strain>
    </source>
</reference>
<evidence type="ECO:0000313" key="2">
    <source>
        <dbReference type="EMBL" id="NNV55423.1"/>
    </source>
</evidence>
<sequence>MYMKRFAQYLTLGLVLILFATSCKKSVPEQTKYIPKDAMFVVDMDWKSLATKAATANIKWDSLFNASVKSSDDSAASKGIKMLEDFTNSGIDLESNVFVFMKMGGSMMSGQSVSGGAVAAMKDAGKFESYLKQQGLTDIKKGSNYSYITIEDALNIGWNEDVVIMAAAGNTTQGGDDKTTTGNPLAALFAQKEDESIAAIPEFVDLMAEKGDMLFWTNSSSMMSSVPLLGMTKFADLLQNSYGAGVINFDNGKLTGNFKSYSGKDLAAIWDKYKGPVANMDMINQYPAPVTGFASFSFNPQILVEIIRFGGMEATANQYMEKLGFTLDDITKAFKGEFAIAFSDIAIKETEMEYEGVKLKTKAPTGHIIINAAIGDKAAYDKIVAKLAEMGEMEMVNGQYVPTGMGTTFSWNMNGKNLIISGDSSFAQQYISGKGNAAIPADIAAKCKDKSMALYFDLSKLMELMPADSANATITNAAKATFKNIVATSDNFNGKYVASNFELNTANASENSLASLLKFFAASANKIRQEQRKFNQGMMGMSDFEMEDEPAAEDIIAPPVIEEQAK</sequence>
<protein>
    <submittedName>
        <fullName evidence="2">DUF4836 family protein</fullName>
    </submittedName>
</protein>
<proteinExistence type="predicted"/>
<comment type="caution">
    <text evidence="2">The sequence shown here is derived from an EMBL/GenBank/DDBJ whole genome shotgun (WGS) entry which is preliminary data.</text>
</comment>
<dbReference type="PROSITE" id="PS51257">
    <property type="entry name" value="PROKAR_LIPOPROTEIN"/>
    <property type="match status" value="1"/>
</dbReference>
<dbReference type="Proteomes" id="UP000598971">
    <property type="component" value="Unassembled WGS sequence"/>
</dbReference>
<evidence type="ECO:0000256" key="1">
    <source>
        <dbReference type="SAM" id="SignalP"/>
    </source>
</evidence>
<evidence type="ECO:0000313" key="3">
    <source>
        <dbReference type="Proteomes" id="UP000598971"/>
    </source>
</evidence>
<feature type="chain" id="PRO_5035299705" evidence="1">
    <location>
        <begin position="26"/>
        <end position="566"/>
    </location>
</feature>
<gene>
    <name evidence="2" type="ORF">GD597_08135</name>
</gene>